<evidence type="ECO:0000256" key="3">
    <source>
        <dbReference type="ARBA" id="ARBA00023163"/>
    </source>
</evidence>
<dbReference type="AlphaFoldDB" id="A0A5C8HNE7"/>
<dbReference type="Gene3D" id="1.10.10.10">
    <property type="entry name" value="Winged helix-like DNA-binding domain superfamily/Winged helix DNA-binding domain"/>
    <property type="match status" value="1"/>
</dbReference>
<evidence type="ECO:0000259" key="4">
    <source>
        <dbReference type="PROSITE" id="PS50043"/>
    </source>
</evidence>
<dbReference type="CDD" id="cd06170">
    <property type="entry name" value="LuxR_C_like"/>
    <property type="match status" value="1"/>
</dbReference>
<dbReference type="InterPro" id="IPR027417">
    <property type="entry name" value="P-loop_NTPase"/>
</dbReference>
<dbReference type="GO" id="GO:0006355">
    <property type="term" value="P:regulation of DNA-templated transcription"/>
    <property type="evidence" value="ECO:0007669"/>
    <property type="project" value="InterPro"/>
</dbReference>
<evidence type="ECO:0000313" key="5">
    <source>
        <dbReference type="EMBL" id="TXK04159.1"/>
    </source>
</evidence>
<dbReference type="OrthoDB" id="3197423at2"/>
<name>A0A5C8HNE7_9MICO</name>
<dbReference type="EMBL" id="VRSW01000003">
    <property type="protein sequence ID" value="TXK04159.1"/>
    <property type="molecule type" value="Genomic_DNA"/>
</dbReference>
<evidence type="ECO:0000256" key="1">
    <source>
        <dbReference type="ARBA" id="ARBA00023015"/>
    </source>
</evidence>
<keyword evidence="1" id="KW-0805">Transcription regulation</keyword>
<gene>
    <name evidence="5" type="ORF">FVP60_10420</name>
</gene>
<dbReference type="RefSeq" id="WP_147826215.1">
    <property type="nucleotide sequence ID" value="NZ_BAAARG010000003.1"/>
</dbReference>
<dbReference type="PROSITE" id="PS50043">
    <property type="entry name" value="HTH_LUXR_2"/>
    <property type="match status" value="1"/>
</dbReference>
<reference evidence="5 6" key="1">
    <citation type="submission" date="2019-08" db="EMBL/GenBank/DDBJ databases">
        <authorList>
            <person name="Dong K."/>
        </authorList>
    </citation>
    <scope>NUCLEOTIDE SEQUENCE [LARGE SCALE GENOMIC DNA]</scope>
    <source>
        <strain evidence="5 6">M4-8</strain>
    </source>
</reference>
<dbReference type="PANTHER" id="PTHR44688">
    <property type="entry name" value="DNA-BINDING TRANSCRIPTIONAL ACTIVATOR DEVR_DOSR"/>
    <property type="match status" value="1"/>
</dbReference>
<evidence type="ECO:0000313" key="6">
    <source>
        <dbReference type="Proteomes" id="UP000321196"/>
    </source>
</evidence>
<comment type="caution">
    <text evidence="5">The sequence shown here is derived from an EMBL/GenBank/DDBJ whole genome shotgun (WGS) entry which is preliminary data.</text>
</comment>
<dbReference type="PROSITE" id="PS00622">
    <property type="entry name" value="HTH_LUXR_1"/>
    <property type="match status" value="1"/>
</dbReference>
<dbReference type="PRINTS" id="PR00038">
    <property type="entry name" value="HTHLUXR"/>
</dbReference>
<organism evidence="5 6">
    <name type="scientific">Microbacterium mitrae</name>
    <dbReference type="NCBI Taxonomy" id="664640"/>
    <lineage>
        <taxon>Bacteria</taxon>
        <taxon>Bacillati</taxon>
        <taxon>Actinomycetota</taxon>
        <taxon>Actinomycetes</taxon>
        <taxon>Micrococcales</taxon>
        <taxon>Microbacteriaceae</taxon>
        <taxon>Microbacterium</taxon>
    </lineage>
</organism>
<keyword evidence="2" id="KW-0238">DNA-binding</keyword>
<proteinExistence type="predicted"/>
<dbReference type="Proteomes" id="UP000321196">
    <property type="component" value="Unassembled WGS sequence"/>
</dbReference>
<dbReference type="SUPFAM" id="SSF52540">
    <property type="entry name" value="P-loop containing nucleoside triphosphate hydrolases"/>
    <property type="match status" value="1"/>
</dbReference>
<dbReference type="InterPro" id="IPR016032">
    <property type="entry name" value="Sig_transdc_resp-reg_C-effctor"/>
</dbReference>
<dbReference type="SUPFAM" id="SSF46894">
    <property type="entry name" value="C-terminal effector domain of the bipartite response regulators"/>
    <property type="match status" value="1"/>
</dbReference>
<accession>A0A5C8HNE7</accession>
<protein>
    <recommendedName>
        <fullName evidence="4">HTH luxR-type domain-containing protein</fullName>
    </recommendedName>
</protein>
<feature type="domain" description="HTH luxR-type" evidence="4">
    <location>
        <begin position="766"/>
        <end position="831"/>
    </location>
</feature>
<dbReference type="InterPro" id="IPR000792">
    <property type="entry name" value="Tscrpt_reg_LuxR_C"/>
</dbReference>
<dbReference type="SMART" id="SM00421">
    <property type="entry name" value="HTH_LUXR"/>
    <property type="match status" value="1"/>
</dbReference>
<dbReference type="PANTHER" id="PTHR44688:SF16">
    <property type="entry name" value="DNA-BINDING TRANSCRIPTIONAL ACTIVATOR DEVR_DOSR"/>
    <property type="match status" value="1"/>
</dbReference>
<keyword evidence="3" id="KW-0804">Transcription</keyword>
<dbReference type="GO" id="GO:0003677">
    <property type="term" value="F:DNA binding"/>
    <property type="evidence" value="ECO:0007669"/>
    <property type="project" value="UniProtKB-KW"/>
</dbReference>
<evidence type="ECO:0000256" key="2">
    <source>
        <dbReference type="ARBA" id="ARBA00023125"/>
    </source>
</evidence>
<sequence length="834" mass="90119">MSHTDLSSPRTILTDSSTPMYYGRAETVAAILDNLASQRDVIVEGETGLGKSMLRATVARVARAEGWRTIRLDQPATVSGGERAIVITDLDTLSSADLNRLSELQRVDGVRLFATRRPPHPFASTSSQTRAPIISRATTITLMPLTLAQCDALIEEQVGITPMPTEPTLVERRWIWAQSGGFPRIAMSLLQSLSEAPVEEDSLSTPSRRTLIEASSVLAGLPPALQRFAGSLLPLVGVSFTRIRRFFNRVELSLLIESHVISDHRDTLCIPGPIQAALRMMTEPEMTPLAQDIIADICASVVIDAECTESEVGVAARALTIDATLRALIDPDAQLAVLSMAMWLSRRRGESEQAAALARRILTMHPAATSDGLLRTARQEGDDFERLTADLRAGMNLPVYDLCLWALCLQIPLTSGAEGVDELLVEIGVQSARIDRYGLETHRASLVAAAALDRGEFDEALRLTAPLLVPSHRDTLAALRAYSVDSLVHAQRLDHAALRATAEGFAQLATATTFERGLKADLTRRMTLDALTVIACAFGAAGQRVPSSIEQVTDRFLTEGLLHDDLSMSTSATICHLISAAQHDQQEELHGGLRFLTRESRTDTSAWVLAAAAGREPAPLFSPVTSALSQAVSLVLALTVEMQRGQHTFTEAIDALPDQSIPLTRLAQQFIATAATGATGATAQVDEIAGLEDATIPGAMVDFCIGVANADPMRLRRAAFTFQSMGGGEQAQAALTALAPLVSGDHAFEKSLRPLKRTVSSRLRAMDEKAEPLTPREYEIALLAAQGHRNADIAQRLFLSVRTVESHLYRAMRKLAVDRKGLHPSVLLRIGIES</sequence>
<keyword evidence="6" id="KW-1185">Reference proteome</keyword>
<dbReference type="Pfam" id="PF00196">
    <property type="entry name" value="GerE"/>
    <property type="match status" value="1"/>
</dbReference>
<dbReference type="InterPro" id="IPR036388">
    <property type="entry name" value="WH-like_DNA-bd_sf"/>
</dbReference>